<evidence type="ECO:0000313" key="2">
    <source>
        <dbReference type="Proteomes" id="UP000053105"/>
    </source>
</evidence>
<dbReference type="STRING" id="166423.A0A0M9A2U1"/>
<dbReference type="AlphaFoldDB" id="A0A0M9A2U1"/>
<sequence length="105" mass="11925">LSHYNLLVNPRNRQLLDALTLMSAKGQVVNKVIESIRRIVDDNPFNKLLPQYPGITRPGVFGKETPKHQVEHHVDTTPGAPVRSKTRILVPVRYKAAKDETEFML</sequence>
<dbReference type="EMBL" id="KQ435782">
    <property type="protein sequence ID" value="KOX74773.1"/>
    <property type="molecule type" value="Genomic_DNA"/>
</dbReference>
<proteinExistence type="predicted"/>
<reference evidence="1 2" key="1">
    <citation type="submission" date="2015-07" db="EMBL/GenBank/DDBJ databases">
        <title>The genome of Melipona quadrifasciata.</title>
        <authorList>
            <person name="Pan H."/>
            <person name="Kapheim K."/>
        </authorList>
    </citation>
    <scope>NUCLEOTIDE SEQUENCE [LARGE SCALE GENOMIC DNA]</scope>
    <source>
        <strain evidence="1">0111107301</strain>
        <tissue evidence="1">Whole body</tissue>
    </source>
</reference>
<dbReference type="OrthoDB" id="7614790at2759"/>
<accession>A0A0M9A2U1</accession>
<dbReference type="Proteomes" id="UP000053105">
    <property type="component" value="Unassembled WGS sequence"/>
</dbReference>
<evidence type="ECO:0000313" key="1">
    <source>
        <dbReference type="EMBL" id="KOX74773.1"/>
    </source>
</evidence>
<gene>
    <name evidence="1" type="ORF">WN51_14711</name>
</gene>
<protein>
    <submittedName>
        <fullName evidence="1">Uncharacterized protein</fullName>
    </submittedName>
</protein>
<feature type="non-terminal residue" evidence="1">
    <location>
        <position position="1"/>
    </location>
</feature>
<name>A0A0M9A2U1_9HYME</name>
<keyword evidence="2" id="KW-1185">Reference proteome</keyword>
<organism evidence="1 2">
    <name type="scientific">Melipona quadrifasciata</name>
    <dbReference type="NCBI Taxonomy" id="166423"/>
    <lineage>
        <taxon>Eukaryota</taxon>
        <taxon>Metazoa</taxon>
        <taxon>Ecdysozoa</taxon>
        <taxon>Arthropoda</taxon>
        <taxon>Hexapoda</taxon>
        <taxon>Insecta</taxon>
        <taxon>Pterygota</taxon>
        <taxon>Neoptera</taxon>
        <taxon>Endopterygota</taxon>
        <taxon>Hymenoptera</taxon>
        <taxon>Apocrita</taxon>
        <taxon>Aculeata</taxon>
        <taxon>Apoidea</taxon>
        <taxon>Anthophila</taxon>
        <taxon>Apidae</taxon>
        <taxon>Melipona</taxon>
    </lineage>
</organism>